<dbReference type="Gramene" id="MELO3C032277.2.1">
    <property type="protein sequence ID" value="MELO3C032277.2.1"/>
    <property type="gene ID" value="MELO3C032277.2"/>
</dbReference>
<feature type="compositionally biased region" description="Basic and acidic residues" evidence="1">
    <location>
        <begin position="14"/>
        <end position="28"/>
    </location>
</feature>
<feature type="region of interest" description="Disordered" evidence="1">
    <location>
        <begin position="1"/>
        <end position="46"/>
    </location>
</feature>
<feature type="compositionally biased region" description="Low complexity" evidence="1">
    <location>
        <begin position="1"/>
        <end position="13"/>
    </location>
</feature>
<protein>
    <submittedName>
        <fullName evidence="2">Uncharacterized protein</fullName>
    </submittedName>
</protein>
<dbReference type="AlphaFoldDB" id="A0A9I9EDL9"/>
<sequence length="67" mass="7545">TTPGFPSSSSRNPPSERRRYLLPSERRGRPPLPCSPNSSPTRRKCSIRGFPPQIEMLKIYPSFDISG</sequence>
<evidence type="ECO:0000256" key="1">
    <source>
        <dbReference type="SAM" id="MobiDB-lite"/>
    </source>
</evidence>
<name>A0A9I9EDL9_CUCME</name>
<proteinExistence type="predicted"/>
<accession>A0A9I9EDL9</accession>
<reference evidence="2" key="1">
    <citation type="submission" date="2023-03" db="UniProtKB">
        <authorList>
            <consortium name="EnsemblPlants"/>
        </authorList>
    </citation>
    <scope>IDENTIFICATION</scope>
</reference>
<organism evidence="2">
    <name type="scientific">Cucumis melo</name>
    <name type="common">Muskmelon</name>
    <dbReference type="NCBI Taxonomy" id="3656"/>
    <lineage>
        <taxon>Eukaryota</taxon>
        <taxon>Viridiplantae</taxon>
        <taxon>Streptophyta</taxon>
        <taxon>Embryophyta</taxon>
        <taxon>Tracheophyta</taxon>
        <taxon>Spermatophyta</taxon>
        <taxon>Magnoliopsida</taxon>
        <taxon>eudicotyledons</taxon>
        <taxon>Gunneridae</taxon>
        <taxon>Pentapetalae</taxon>
        <taxon>rosids</taxon>
        <taxon>fabids</taxon>
        <taxon>Cucurbitales</taxon>
        <taxon>Cucurbitaceae</taxon>
        <taxon>Benincaseae</taxon>
        <taxon>Cucumis</taxon>
    </lineage>
</organism>
<evidence type="ECO:0000313" key="2">
    <source>
        <dbReference type="EnsemblPlants" id="MELO3C032277.2.1"/>
    </source>
</evidence>
<dbReference type="EnsemblPlants" id="MELO3C032277.2.1">
    <property type="protein sequence ID" value="MELO3C032277.2.1"/>
    <property type="gene ID" value="MELO3C032277.2"/>
</dbReference>